<dbReference type="FunFam" id="2.30.30.140:FF:000018">
    <property type="entry name" value="Serine/threonine-protein kinase 31"/>
    <property type="match status" value="1"/>
</dbReference>
<comment type="caution">
    <text evidence="2">The sequence shown here is derived from an EMBL/GenBank/DDBJ whole genome shotgun (WGS) entry which is preliminary data.</text>
</comment>
<gene>
    <name evidence="2" type="ORF">scyTo_0002472</name>
</gene>
<dbReference type="Pfam" id="PF00567">
    <property type="entry name" value="TUDOR"/>
    <property type="match status" value="6"/>
</dbReference>
<evidence type="ECO:0000313" key="2">
    <source>
        <dbReference type="EMBL" id="GCB73315.1"/>
    </source>
</evidence>
<reference evidence="2 3" key="1">
    <citation type="journal article" date="2018" name="Nat. Ecol. Evol.">
        <title>Shark genomes provide insights into elasmobranch evolution and the origin of vertebrates.</title>
        <authorList>
            <person name="Hara Y"/>
            <person name="Yamaguchi K"/>
            <person name="Onimaru K"/>
            <person name="Kadota M"/>
            <person name="Koyanagi M"/>
            <person name="Keeley SD"/>
            <person name="Tatsumi K"/>
            <person name="Tanaka K"/>
            <person name="Motone F"/>
            <person name="Kageyama Y"/>
            <person name="Nozu R"/>
            <person name="Adachi N"/>
            <person name="Nishimura O"/>
            <person name="Nakagawa R"/>
            <person name="Tanegashima C"/>
            <person name="Kiyatake I"/>
            <person name="Matsumoto R"/>
            <person name="Murakumo K"/>
            <person name="Nishida K"/>
            <person name="Terakita A"/>
            <person name="Kuratani S"/>
            <person name="Sato K"/>
            <person name="Hyodo S Kuraku.S."/>
        </authorList>
    </citation>
    <scope>NUCLEOTIDE SEQUENCE [LARGE SCALE GENOMIC DNA]</scope>
</reference>
<dbReference type="PANTHER" id="PTHR22948">
    <property type="entry name" value="TUDOR DOMAIN CONTAINING PROTEIN"/>
    <property type="match status" value="1"/>
</dbReference>
<accession>A0A401PJM7</accession>
<protein>
    <recommendedName>
        <fullName evidence="1">Tudor domain-containing protein</fullName>
    </recommendedName>
</protein>
<dbReference type="Proteomes" id="UP000288216">
    <property type="component" value="Unassembled WGS sequence"/>
</dbReference>
<name>A0A401PJM7_SCYTO</name>
<dbReference type="InterPro" id="IPR035437">
    <property type="entry name" value="SNase_OB-fold_sf"/>
</dbReference>
<organism evidence="2 3">
    <name type="scientific">Scyliorhinus torazame</name>
    <name type="common">Cloudy catshark</name>
    <name type="synonym">Catulus torazame</name>
    <dbReference type="NCBI Taxonomy" id="75743"/>
    <lineage>
        <taxon>Eukaryota</taxon>
        <taxon>Metazoa</taxon>
        <taxon>Chordata</taxon>
        <taxon>Craniata</taxon>
        <taxon>Vertebrata</taxon>
        <taxon>Chondrichthyes</taxon>
        <taxon>Elasmobranchii</taxon>
        <taxon>Galeomorphii</taxon>
        <taxon>Galeoidea</taxon>
        <taxon>Carcharhiniformes</taxon>
        <taxon>Scyliorhinidae</taxon>
        <taxon>Scyliorhinus</taxon>
    </lineage>
</organism>
<feature type="domain" description="Tudor" evidence="1">
    <location>
        <begin position="1860"/>
        <end position="1921"/>
    </location>
</feature>
<evidence type="ECO:0000259" key="1">
    <source>
        <dbReference type="PROSITE" id="PS50304"/>
    </source>
</evidence>
<proteinExistence type="predicted"/>
<keyword evidence="3" id="KW-1185">Reference proteome</keyword>
<dbReference type="EMBL" id="BFAA01000620">
    <property type="protein sequence ID" value="GCB73315.1"/>
    <property type="molecule type" value="Genomic_DNA"/>
</dbReference>
<dbReference type="Gene3D" id="2.30.30.140">
    <property type="match status" value="5"/>
</dbReference>
<dbReference type="OMA" id="NMSFECL"/>
<feature type="domain" description="Tudor" evidence="1">
    <location>
        <begin position="527"/>
        <end position="585"/>
    </location>
</feature>
<dbReference type="PROSITE" id="PS50304">
    <property type="entry name" value="TUDOR"/>
    <property type="match status" value="6"/>
</dbReference>
<dbReference type="CDD" id="cd20436">
    <property type="entry name" value="Tudor_TDRD15_rpt1"/>
    <property type="match status" value="1"/>
</dbReference>
<dbReference type="InterPro" id="IPR047450">
    <property type="entry name" value="Tudor_TDRD15_rpt1"/>
</dbReference>
<sequence length="2059" mass="235017">MYSTFTSPVHTNHLDLNITHVECCPEKLLVRFWGRSNNVCELDYHILHNEVQNSAKTSANIAIGEFCFAEDLYNAGWYRGKVIRKDEESYDVFLVDVGMVLTVEPSHIASAKESLFQLPPKVVCGIFANIVPVKGTWSPTAVKYFLSLVTFQIKGYIEDILMDQIMLVEVPNINQKLFDLGLANILDGNTFHFILEISEDLLGSGYENTKTRYINKSCRKPVLDKTITLSPSFQRILDVLSPSLQTGVTEAVKITCASGLHNFYCQLKRLTSELEAMTGDLKCYYENEGKELNDEPIDNFGALCAAKGKDGKWYRGVVKQLLTSGQIEVWFMDYGRTEIVFPDHIKKLMPNFFTMPLMSFPCALTGLSNQTKQWIRLQTEIFKESLFEETLIICIDSYSCEEHLYYVTFYKQKNIHIHQMTGMLAEANPVIECCPKKENKDIDGQFGKFSETKMTAPRKVTCKSMHRRLGSVGMKINASYVGFVEYVINPSDFWIRTSEHNDEFECLMMSITNHYSKIGINEELLQEPVPGLFCCARYSKDLHYYRAVITEVLFNQLRVFFVDFGNAEVVDFNAVKSLLPEYTNLPAMAMNCSVAYVFPIEEVWTKDATNYFKNAVFHKQLFIEVISRQGSKYTIDMKDMECREQSSIGTLMLQAGYADFWNVQSDDALLHQRCMLKSSRARTTKFIANENRKCTDKNATLENSYDIPVSNILVSTVLFPAGTTSNNFSSVHLTMPTWIRESKIASPYRQQVFKLGSVLDVRVSHVNSPAEFWCQLQRNSNQLQLLMRNMQHYYSTPKDAFQLGHIGCVARCSKDGQWYRASVIQRNFPKEEVTVLFVDYGMQQKIAMKNLRAINPEFLRLEGQAFRCTFNSIIRSVNHDPSVWDKISCCTFKRFIDNLISGGRLKCTIFAMALMDGKGLCNVVDLHTPLINVCQLLLDMGLAACVETPCSFNPAVQLYTPYYSAHGLKVGSEEKVYVTHVSSLSKFYCQLDKNTVILDTLRTEVDIVSKKMQEQRLDLDKTSICLARYFEDGQWYRALARSVHSPEHFKVFFIDYGNTEIVDKNDVVPIPEDAKDLILIPMQAVKCCLPLSLPKLSDESIALFKQTVIKQTVIGNPITAFVIAKKSDGQLVLELYDGSVKISAQITEQYMHHHYRRDVICLDETKWQNGKSFHPTKNVPSTDVLINKKPDYIAHLIKETNRLIHSYMGHKNKDQNYNLKKKNTPCKTGNYYKNKYSKHRQNEIIPKFTAQLAKLKTTYSRKNSGEIGQAGKVTLPPRKTKMTSYHVINSKEMLPSTILCHLVQNSPATQKAMDRFEMICRTRKHCQGKWLLQNLMDLPQAKLITRFEKYIESGNSSSDSFIERVHNEHRTPDQGKEMGGAAFTKSKGKDFQSTHVSDDSDVSIKNDALHSSVKKIKLNPLFTKFIDPVPDLTYPKTGLFKKFLKPKLQGMQSDGLRCSEVSHFTNKLTREYIVCEFVQQFSQFWKIHLGHCTRSSAGKFLSEMASSKSSSQEALTLNKASEIEILISELDLSLQGMRNAPEKMSVEDKHYCTAIMSYEHQCIVNKEFVFQIDNHLLEKLVCSRRIVWLVKANTLLSVSNSGSFSIKLNASTEELFPLTLAVGEDVKIENISSSNAIERRKCQSQQFSEQDKSIIKLLHWEDKWVEFGRTDISLLQWIKVLNDSILNFIEQVMMWPWNAIENKQLLKYLLPPVFALNDQTFIELLRKLDSGFWEIAICQDATSLAEKYPAMVHKNISIITSQNCSSDLNGWMNKITSAETEINIASKTLLSVDNSMMCLSLNPILCGPIQTRVEYTGFATSVIDPSEFYIQLEDTFEIMETISSLLAQLSDEFHPLSQDILNPGVGCLIKLATDEQWSRVEIYEVCQQFVLVRAVDYGHYIFVPSSDLNRLRELPKELAEVPRLTNHCSLNNVVPSVGHNWTDEAIVFFQKSLNEQSLTVFFRQRISELLWEVDLFVNNKSVAEDLHAVGHAAFRKEIGNSFMEDSISSEESSQILTEPILEQQIYKSNDELTMALRNEEPAFVNFDSSYSIKCVDIPL</sequence>
<dbReference type="InterPro" id="IPR002999">
    <property type="entry name" value="Tudor"/>
</dbReference>
<feature type="domain" description="Tudor" evidence="1">
    <location>
        <begin position="60"/>
        <end position="118"/>
    </location>
</feature>
<dbReference type="InterPro" id="IPR050621">
    <property type="entry name" value="Tudor_domain_containing"/>
</dbReference>
<dbReference type="SMART" id="SM00333">
    <property type="entry name" value="TUDOR"/>
    <property type="match status" value="6"/>
</dbReference>
<feature type="domain" description="Tudor" evidence="1">
    <location>
        <begin position="1018"/>
        <end position="1077"/>
    </location>
</feature>
<dbReference type="OrthoDB" id="9995375at2759"/>
<evidence type="ECO:0000313" key="3">
    <source>
        <dbReference type="Proteomes" id="UP000288216"/>
    </source>
</evidence>
<dbReference type="STRING" id="75743.A0A401PJM7"/>
<feature type="domain" description="Tudor" evidence="1">
    <location>
        <begin position="801"/>
        <end position="861"/>
    </location>
</feature>
<dbReference type="PANTHER" id="PTHR22948:SF7">
    <property type="entry name" value="TUDOR DOMAIN-CONTAINING PROTEIN 15"/>
    <property type="match status" value="1"/>
</dbReference>
<feature type="domain" description="Tudor" evidence="1">
    <location>
        <begin position="297"/>
        <end position="355"/>
    </location>
</feature>
<dbReference type="SUPFAM" id="SSF63748">
    <property type="entry name" value="Tudor/PWWP/MBT"/>
    <property type="match status" value="6"/>
</dbReference>
<dbReference type="Gene3D" id="2.40.50.90">
    <property type="match status" value="5"/>
</dbReference>